<organism evidence="2 3">
    <name type="scientific">Cuscuta epithymum</name>
    <dbReference type="NCBI Taxonomy" id="186058"/>
    <lineage>
        <taxon>Eukaryota</taxon>
        <taxon>Viridiplantae</taxon>
        <taxon>Streptophyta</taxon>
        <taxon>Embryophyta</taxon>
        <taxon>Tracheophyta</taxon>
        <taxon>Spermatophyta</taxon>
        <taxon>Magnoliopsida</taxon>
        <taxon>eudicotyledons</taxon>
        <taxon>Gunneridae</taxon>
        <taxon>Pentapetalae</taxon>
        <taxon>asterids</taxon>
        <taxon>lamiids</taxon>
        <taxon>Solanales</taxon>
        <taxon>Convolvulaceae</taxon>
        <taxon>Cuscuteae</taxon>
        <taxon>Cuscuta</taxon>
        <taxon>Cuscuta subgen. Cuscuta</taxon>
    </lineage>
</organism>
<feature type="transmembrane region" description="Helical" evidence="1">
    <location>
        <begin position="30"/>
        <end position="49"/>
    </location>
</feature>
<keyword evidence="3" id="KW-1185">Reference proteome</keyword>
<dbReference type="Proteomes" id="UP001152523">
    <property type="component" value="Unassembled WGS sequence"/>
</dbReference>
<reference evidence="2" key="1">
    <citation type="submission" date="2022-07" db="EMBL/GenBank/DDBJ databases">
        <authorList>
            <person name="Macas J."/>
            <person name="Novak P."/>
            <person name="Neumann P."/>
        </authorList>
    </citation>
    <scope>NUCLEOTIDE SEQUENCE</scope>
</reference>
<keyword evidence="1" id="KW-0472">Membrane</keyword>
<keyword evidence="1" id="KW-1133">Transmembrane helix</keyword>
<comment type="caution">
    <text evidence="2">The sequence shown here is derived from an EMBL/GenBank/DDBJ whole genome shotgun (WGS) entry which is preliminary data.</text>
</comment>
<gene>
    <name evidence="2" type="ORF">CEPIT_LOCUS28272</name>
</gene>
<evidence type="ECO:0000256" key="1">
    <source>
        <dbReference type="SAM" id="Phobius"/>
    </source>
</evidence>
<evidence type="ECO:0000313" key="2">
    <source>
        <dbReference type="EMBL" id="CAH9127382.1"/>
    </source>
</evidence>
<keyword evidence="1" id="KW-0812">Transmembrane</keyword>
<sequence>MMRNGHSQSSISSLSTSLPLQQQTLLPPAMAIRLFPATIAAALCFFLHLSSGRNPERDSLLSFRKSLQNQEILSSLPERESGLSSRSLRGTSVTVSLSHLDLSIILYNFCKSRGKTQ</sequence>
<protein>
    <submittedName>
        <fullName evidence="2">Uncharacterized protein</fullName>
    </submittedName>
</protein>
<proteinExistence type="predicted"/>
<evidence type="ECO:0000313" key="3">
    <source>
        <dbReference type="Proteomes" id="UP001152523"/>
    </source>
</evidence>
<dbReference type="AlphaFoldDB" id="A0AAV0EW04"/>
<name>A0AAV0EW04_9ASTE</name>
<dbReference type="EMBL" id="CAMAPF010000947">
    <property type="protein sequence ID" value="CAH9127382.1"/>
    <property type="molecule type" value="Genomic_DNA"/>
</dbReference>
<accession>A0AAV0EW04</accession>